<dbReference type="GO" id="GO:0006265">
    <property type="term" value="P:DNA topological change"/>
    <property type="evidence" value="ECO:0007669"/>
    <property type="project" value="InterPro"/>
</dbReference>
<evidence type="ECO:0000256" key="1">
    <source>
        <dbReference type="ARBA" id="ARBA00000185"/>
    </source>
</evidence>
<dbReference type="InterPro" id="IPR013049">
    <property type="entry name" value="Spo11/TopoVI_A_N"/>
</dbReference>
<evidence type="ECO:0000256" key="3">
    <source>
        <dbReference type="ARBA" id="ARBA00006559"/>
    </source>
</evidence>
<keyword evidence="6" id="KW-0460">Magnesium</keyword>
<evidence type="ECO:0000313" key="13">
    <source>
        <dbReference type="EMBL" id="KAI6658969.1"/>
    </source>
</evidence>
<comment type="catalytic activity">
    <reaction evidence="1 10">
        <text>ATP-dependent breakage, passage and rejoining of double-stranded DNA.</text>
        <dbReference type="EC" id="5.6.2.2"/>
    </reaction>
</comment>
<dbReference type="InterPro" id="IPR002815">
    <property type="entry name" value="Spo11/TopoVI_A"/>
</dbReference>
<evidence type="ECO:0000256" key="6">
    <source>
        <dbReference type="ARBA" id="ARBA00022842"/>
    </source>
</evidence>
<comment type="similarity">
    <text evidence="3 10">Belongs to the TOP6A family.</text>
</comment>
<dbReference type="PANTHER" id="PTHR10848:SF0">
    <property type="entry name" value="MEIOTIC RECOMBINATION PROTEIN SPO11"/>
    <property type="match status" value="1"/>
</dbReference>
<dbReference type="GO" id="GO:0042138">
    <property type="term" value="P:meiotic DNA double-strand break formation"/>
    <property type="evidence" value="ECO:0007669"/>
    <property type="project" value="TreeGrafter"/>
</dbReference>
<dbReference type="GO" id="GO:0005524">
    <property type="term" value="F:ATP binding"/>
    <property type="evidence" value="ECO:0007669"/>
    <property type="project" value="InterPro"/>
</dbReference>
<dbReference type="Gene3D" id="3.40.1360.10">
    <property type="match status" value="1"/>
</dbReference>
<dbReference type="CDD" id="cd00223">
    <property type="entry name" value="TOPRIM_TopoIIB_SPO"/>
    <property type="match status" value="1"/>
</dbReference>
<feature type="domain" description="Topoisomerase 6 subunit A/Spo11 TOPRIM" evidence="12">
    <location>
        <begin position="187"/>
        <end position="343"/>
    </location>
</feature>
<dbReference type="Pfam" id="PF21180">
    <property type="entry name" value="TOP6A-Spo11_Toprim"/>
    <property type="match status" value="1"/>
</dbReference>
<evidence type="ECO:0000256" key="2">
    <source>
        <dbReference type="ARBA" id="ARBA00001946"/>
    </source>
</evidence>
<sequence length="365" mass="41617">MQNIVTANYLLKGEILNKIELLALSIARELSQEKDLPLSLLVNSKDNYILNDSGILHCGKKKKEKTLLSKKSKQLSNKYVKLWIVINYIHMVVTSDKEVTLREAYYFLKTFFSNQSEFSKRLVDIMGLFECQRECLGIIGSSSGAIAGLVQWIEPGLYCDCSNTSLGGKRLPGSVKEVKFKSLGARYVIVVEKDAIFNLLCEDSIWEKIPCVIFTGCGYPSLGARKILKKLEEDLSVPFLGLFDYNPHGVRILFTYRFGSFGLGLETAHYTINIKWMGVHFSDVTDSKAIPQHVWMEWNKSDHSIHKSNIKTFLPKLSRPAQDELTKMGEVKRKLEIEAIEYLTSIPKYILDKILHNDYIQLIDM</sequence>
<dbReference type="SUPFAM" id="SSF56726">
    <property type="entry name" value="DNA topoisomerase IV, alpha subunit"/>
    <property type="match status" value="1"/>
</dbReference>
<name>A0AAV7KFX1_9METZ</name>
<dbReference type="GO" id="GO:0000706">
    <property type="term" value="P:meiotic DNA double-strand break processing"/>
    <property type="evidence" value="ECO:0007669"/>
    <property type="project" value="TreeGrafter"/>
</dbReference>
<proteinExistence type="inferred from homology"/>
<dbReference type="EMBL" id="JAKMXF010000066">
    <property type="protein sequence ID" value="KAI6658969.1"/>
    <property type="molecule type" value="Genomic_DNA"/>
</dbReference>
<gene>
    <name evidence="13" type="ORF">LOD99_14645</name>
</gene>
<keyword evidence="9 10" id="KW-0413">Isomerase</keyword>
<dbReference type="InterPro" id="IPR004085">
    <property type="entry name" value="TopoVI_A"/>
</dbReference>
<evidence type="ECO:0000259" key="12">
    <source>
        <dbReference type="Pfam" id="PF21180"/>
    </source>
</evidence>
<dbReference type="EC" id="5.6.2.2" evidence="4"/>
<keyword evidence="8 10" id="KW-0238">DNA-binding</keyword>
<organism evidence="13 14">
    <name type="scientific">Oopsacas minuta</name>
    <dbReference type="NCBI Taxonomy" id="111878"/>
    <lineage>
        <taxon>Eukaryota</taxon>
        <taxon>Metazoa</taxon>
        <taxon>Porifera</taxon>
        <taxon>Hexactinellida</taxon>
        <taxon>Hexasterophora</taxon>
        <taxon>Lyssacinosida</taxon>
        <taxon>Leucopsacidae</taxon>
        <taxon>Oopsacas</taxon>
    </lineage>
</organism>
<evidence type="ECO:0000259" key="11">
    <source>
        <dbReference type="Pfam" id="PF04406"/>
    </source>
</evidence>
<keyword evidence="14" id="KW-1185">Reference proteome</keyword>
<feature type="domain" description="Spo11/DNA topoisomerase VI subunit A N-terminal" evidence="11">
    <location>
        <begin position="78"/>
        <end position="138"/>
    </location>
</feature>
<dbReference type="InterPro" id="IPR036388">
    <property type="entry name" value="WH-like_DNA-bd_sf"/>
</dbReference>
<dbReference type="PRINTS" id="PR01550">
    <property type="entry name" value="TOP6AFAMILY"/>
</dbReference>
<dbReference type="GO" id="GO:0046872">
    <property type="term" value="F:metal ion binding"/>
    <property type="evidence" value="ECO:0007669"/>
    <property type="project" value="UniProtKB-KW"/>
</dbReference>
<keyword evidence="7 10" id="KW-0799">Topoisomerase</keyword>
<evidence type="ECO:0000256" key="9">
    <source>
        <dbReference type="ARBA" id="ARBA00023235"/>
    </source>
</evidence>
<dbReference type="GO" id="GO:0000228">
    <property type="term" value="C:nuclear chromosome"/>
    <property type="evidence" value="ECO:0007669"/>
    <property type="project" value="TreeGrafter"/>
</dbReference>
<evidence type="ECO:0000256" key="4">
    <source>
        <dbReference type="ARBA" id="ARBA00012895"/>
    </source>
</evidence>
<dbReference type="GO" id="GO:0003677">
    <property type="term" value="F:DNA binding"/>
    <property type="evidence" value="ECO:0007669"/>
    <property type="project" value="UniProtKB-UniRule"/>
</dbReference>
<dbReference type="Gene3D" id="1.10.10.10">
    <property type="entry name" value="Winged helix-like DNA-binding domain superfamily/Winged helix DNA-binding domain"/>
    <property type="match status" value="1"/>
</dbReference>
<comment type="cofactor">
    <cofactor evidence="2">
        <name>Mg(2+)</name>
        <dbReference type="ChEBI" id="CHEBI:18420"/>
    </cofactor>
</comment>
<protein>
    <recommendedName>
        <fullName evidence="4">DNA topoisomerase (ATP-hydrolyzing)</fullName>
        <ecNumber evidence="4">5.6.2.2</ecNumber>
    </recommendedName>
</protein>
<accession>A0AAV7KFX1</accession>
<dbReference type="AlphaFoldDB" id="A0AAV7KFX1"/>
<evidence type="ECO:0000256" key="10">
    <source>
        <dbReference type="PROSITE-ProRule" id="PRU01385"/>
    </source>
</evidence>
<dbReference type="PROSITE" id="PS52041">
    <property type="entry name" value="TOPO_IIB"/>
    <property type="match status" value="1"/>
</dbReference>
<dbReference type="Proteomes" id="UP001165289">
    <property type="component" value="Unassembled WGS sequence"/>
</dbReference>
<dbReference type="PRINTS" id="PR01552">
    <property type="entry name" value="TPISMRASE6A"/>
</dbReference>
<dbReference type="InterPro" id="IPR036078">
    <property type="entry name" value="Spo11/TopoVI_A_sf"/>
</dbReference>
<dbReference type="PANTHER" id="PTHR10848">
    <property type="entry name" value="MEIOTIC RECOMBINATION PROTEIN SPO11"/>
    <property type="match status" value="1"/>
</dbReference>
<reference evidence="13 14" key="1">
    <citation type="journal article" date="2023" name="BMC Biol.">
        <title>The compact genome of the sponge Oopsacas minuta (Hexactinellida) is lacking key metazoan core genes.</title>
        <authorList>
            <person name="Santini S."/>
            <person name="Schenkelaars Q."/>
            <person name="Jourda C."/>
            <person name="Duchesne M."/>
            <person name="Belahbib H."/>
            <person name="Rocher C."/>
            <person name="Selva M."/>
            <person name="Riesgo A."/>
            <person name="Vervoort M."/>
            <person name="Leys S.P."/>
            <person name="Kodjabachian L."/>
            <person name="Le Bivic A."/>
            <person name="Borchiellini C."/>
            <person name="Claverie J.M."/>
            <person name="Renard E."/>
        </authorList>
    </citation>
    <scope>NUCLEOTIDE SEQUENCE [LARGE SCALE GENOMIC DNA]</scope>
    <source>
        <strain evidence="13">SPO-2</strain>
    </source>
</reference>
<evidence type="ECO:0000256" key="5">
    <source>
        <dbReference type="ARBA" id="ARBA00022723"/>
    </source>
</evidence>
<evidence type="ECO:0000313" key="14">
    <source>
        <dbReference type="Proteomes" id="UP001165289"/>
    </source>
</evidence>
<dbReference type="InterPro" id="IPR034136">
    <property type="entry name" value="TOPRIM_Topo6A/Spo11"/>
</dbReference>
<keyword evidence="5" id="KW-0479">Metal-binding</keyword>
<evidence type="ECO:0000256" key="8">
    <source>
        <dbReference type="ARBA" id="ARBA00023125"/>
    </source>
</evidence>
<dbReference type="Pfam" id="PF04406">
    <property type="entry name" value="TP6A_N"/>
    <property type="match status" value="1"/>
</dbReference>
<dbReference type="GO" id="GO:0007131">
    <property type="term" value="P:reciprocal meiotic recombination"/>
    <property type="evidence" value="ECO:0007669"/>
    <property type="project" value="TreeGrafter"/>
</dbReference>
<evidence type="ECO:0000256" key="7">
    <source>
        <dbReference type="ARBA" id="ARBA00023029"/>
    </source>
</evidence>
<dbReference type="GO" id="GO:0003918">
    <property type="term" value="F:DNA topoisomerase type II (double strand cut, ATP-hydrolyzing) activity"/>
    <property type="evidence" value="ECO:0007669"/>
    <property type="project" value="UniProtKB-UniRule"/>
</dbReference>
<comment type="caution">
    <text evidence="13">The sequence shown here is derived from an EMBL/GenBank/DDBJ whole genome shotgun (WGS) entry which is preliminary data.</text>
</comment>
<feature type="active site" description="O-(5'-phospho-DNA)-tyrosine intermediate" evidence="10">
    <location>
        <position position="106"/>
    </location>
</feature>